<feature type="compositionally biased region" description="Low complexity" evidence="1">
    <location>
        <begin position="196"/>
        <end position="205"/>
    </location>
</feature>
<feature type="compositionally biased region" description="Polar residues" evidence="1">
    <location>
        <begin position="244"/>
        <end position="254"/>
    </location>
</feature>
<keyword evidence="3" id="KW-1185">Reference proteome</keyword>
<dbReference type="EMBL" id="MU827780">
    <property type="protein sequence ID" value="KAJ7337823.1"/>
    <property type="molecule type" value="Genomic_DNA"/>
</dbReference>
<comment type="caution">
    <text evidence="2">The sequence shown here is derived from an EMBL/GenBank/DDBJ whole genome shotgun (WGS) entry which is preliminary data.</text>
</comment>
<evidence type="ECO:0000256" key="1">
    <source>
        <dbReference type="SAM" id="MobiDB-lite"/>
    </source>
</evidence>
<feature type="region of interest" description="Disordered" evidence="1">
    <location>
        <begin position="1"/>
        <end position="301"/>
    </location>
</feature>
<feature type="compositionally biased region" description="Basic and acidic residues" evidence="1">
    <location>
        <begin position="274"/>
        <end position="283"/>
    </location>
</feature>
<feature type="compositionally biased region" description="Basic and acidic residues" evidence="1">
    <location>
        <begin position="69"/>
        <end position="80"/>
    </location>
</feature>
<protein>
    <submittedName>
        <fullName evidence="2">Uncharacterized protein</fullName>
    </submittedName>
</protein>
<feature type="compositionally biased region" description="Polar residues" evidence="1">
    <location>
        <begin position="284"/>
        <end position="301"/>
    </location>
</feature>
<evidence type="ECO:0000313" key="2">
    <source>
        <dbReference type="EMBL" id="KAJ7337823.1"/>
    </source>
</evidence>
<evidence type="ECO:0000313" key="3">
    <source>
        <dbReference type="Proteomes" id="UP001163046"/>
    </source>
</evidence>
<dbReference type="OrthoDB" id="333551at2759"/>
<feature type="compositionally biased region" description="Pro residues" evidence="1">
    <location>
        <begin position="183"/>
        <end position="195"/>
    </location>
</feature>
<proteinExistence type="predicted"/>
<organism evidence="2 3">
    <name type="scientific">Desmophyllum pertusum</name>
    <dbReference type="NCBI Taxonomy" id="174260"/>
    <lineage>
        <taxon>Eukaryota</taxon>
        <taxon>Metazoa</taxon>
        <taxon>Cnidaria</taxon>
        <taxon>Anthozoa</taxon>
        <taxon>Hexacorallia</taxon>
        <taxon>Scleractinia</taxon>
        <taxon>Caryophylliina</taxon>
        <taxon>Caryophylliidae</taxon>
        <taxon>Desmophyllum</taxon>
    </lineage>
</organism>
<dbReference type="AlphaFoldDB" id="A0A9W9YEV1"/>
<feature type="compositionally biased region" description="Pro residues" evidence="1">
    <location>
        <begin position="154"/>
        <end position="170"/>
    </location>
</feature>
<name>A0A9W9YEV1_9CNID</name>
<dbReference type="Proteomes" id="UP001163046">
    <property type="component" value="Unassembled WGS sequence"/>
</dbReference>
<gene>
    <name evidence="2" type="ORF">OS493_007981</name>
</gene>
<sequence>MEESEQTEEKEQKALDVVGATITEQGVEESSPDREEEKVISSRRPVRKADLPEWAQHKIKQPDNPRSSLRTDPRSERDEQFAPPTFYYEECNTGQNTKNTWKESQKLFNQKNEINNKRRDLQNESRDILHKEEQNEHKPQEQQQQLRQPLLSQPVPPPPPEFPLLPPPPQEFVQAPWTGYQWRPPPNMPPPPLPHQLPWQPNFPFNVPPPQSLWQTNMPPWQPYQSPPTMGAGPVSSAHAAWSGNPSSSNTSLPGSYVVSDGGVAISAAGNSDTKTDQCRDRTVPTTQQLSSFVAQFRSST</sequence>
<feature type="compositionally biased region" description="Basic and acidic residues" evidence="1">
    <location>
        <begin position="114"/>
        <end position="140"/>
    </location>
</feature>
<reference evidence="2" key="1">
    <citation type="submission" date="2023-01" db="EMBL/GenBank/DDBJ databases">
        <title>Genome assembly of the deep-sea coral Lophelia pertusa.</title>
        <authorList>
            <person name="Herrera S."/>
            <person name="Cordes E."/>
        </authorList>
    </citation>
    <scope>NUCLEOTIDE SEQUENCE</scope>
    <source>
        <strain evidence="2">USNM1676648</strain>
        <tissue evidence="2">Polyp</tissue>
    </source>
</reference>
<feature type="compositionally biased region" description="Basic and acidic residues" evidence="1">
    <location>
        <begin position="31"/>
        <end position="40"/>
    </location>
</feature>
<accession>A0A9W9YEV1</accession>
<feature type="compositionally biased region" description="Low complexity" evidence="1">
    <location>
        <begin position="141"/>
        <end position="153"/>
    </location>
</feature>